<name>A0AA49JFA2_9BACT</name>
<sequence>MPNVKFTSALKRFYPDLQDTVVEGQTVSDLLEHINNTYPGIRQYLIDEDGSLRQHVNIFIDEELIHDRSNLTDAIDTANEVLIYQALSGG</sequence>
<dbReference type="EMBL" id="CP120682">
    <property type="protein sequence ID" value="WKN35274.1"/>
    <property type="molecule type" value="Genomic_DNA"/>
</dbReference>
<dbReference type="SUPFAM" id="SSF54285">
    <property type="entry name" value="MoaD/ThiS"/>
    <property type="match status" value="1"/>
</dbReference>
<dbReference type="InterPro" id="IPR016155">
    <property type="entry name" value="Mopterin_synth/thiamin_S_b"/>
</dbReference>
<dbReference type="InterPro" id="IPR003749">
    <property type="entry name" value="ThiS/MoaD-like"/>
</dbReference>
<evidence type="ECO:0000313" key="1">
    <source>
        <dbReference type="EMBL" id="WKN35274.1"/>
    </source>
</evidence>
<accession>A0AA49JFA2</accession>
<dbReference type="InterPro" id="IPR012675">
    <property type="entry name" value="Beta-grasp_dom_sf"/>
</dbReference>
<dbReference type="PANTHER" id="PTHR38031">
    <property type="entry name" value="SULFUR CARRIER PROTEIN SLR0821-RELATED"/>
    <property type="match status" value="1"/>
</dbReference>
<gene>
    <name evidence="1" type="ORF">K4G66_23120</name>
</gene>
<dbReference type="InterPro" id="IPR052045">
    <property type="entry name" value="Sulfur_Carrier/Prot_Modifier"/>
</dbReference>
<reference evidence="1" key="1">
    <citation type="journal article" date="2023" name="Comput. Struct. Biotechnol. J.">
        <title>Discovery of a novel marine Bacteroidetes with a rich repertoire of carbohydrate-active enzymes.</title>
        <authorList>
            <person name="Chen B."/>
            <person name="Liu G."/>
            <person name="Chen Q."/>
            <person name="Wang H."/>
            <person name="Liu L."/>
            <person name="Tang K."/>
        </authorList>
    </citation>
    <scope>NUCLEOTIDE SEQUENCE</scope>
    <source>
        <strain evidence="1">TK19036</strain>
    </source>
</reference>
<proteinExistence type="predicted"/>
<dbReference type="Gene3D" id="3.10.20.30">
    <property type="match status" value="1"/>
</dbReference>
<dbReference type="PANTHER" id="PTHR38031:SF1">
    <property type="entry name" value="SULFUR CARRIER PROTEIN CYSO"/>
    <property type="match status" value="1"/>
</dbReference>
<dbReference type="AlphaFoldDB" id="A0AA49JFA2"/>
<organism evidence="1">
    <name type="scientific">Roseihalotalea indica</name>
    <dbReference type="NCBI Taxonomy" id="2867963"/>
    <lineage>
        <taxon>Bacteria</taxon>
        <taxon>Pseudomonadati</taxon>
        <taxon>Bacteroidota</taxon>
        <taxon>Cytophagia</taxon>
        <taxon>Cytophagales</taxon>
        <taxon>Catalimonadaceae</taxon>
        <taxon>Roseihalotalea</taxon>
    </lineage>
</organism>
<dbReference type="Pfam" id="PF02597">
    <property type="entry name" value="ThiS"/>
    <property type="match status" value="1"/>
</dbReference>
<protein>
    <submittedName>
        <fullName evidence="1">MoaD/ThiS family protein</fullName>
    </submittedName>
</protein>
<reference evidence="1" key="2">
    <citation type="journal article" date="2024" name="Antonie Van Leeuwenhoek">
        <title>Roseihalotalea indica gen. nov., sp. nov., a halophilic Bacteroidetes from mesopelagic Southwest Indian Ocean with higher carbohydrate metabolic potential.</title>
        <authorList>
            <person name="Chen B."/>
            <person name="Zhang M."/>
            <person name="Lin D."/>
            <person name="Ye J."/>
            <person name="Tang K."/>
        </authorList>
    </citation>
    <scope>NUCLEOTIDE SEQUENCE</scope>
    <source>
        <strain evidence="1">TK19036</strain>
    </source>
</reference>